<proteinExistence type="predicted"/>
<dbReference type="Pfam" id="PF07593">
    <property type="entry name" value="UnbV_ASPIC"/>
    <property type="match status" value="1"/>
</dbReference>
<reference evidence="2" key="1">
    <citation type="submission" date="2018-05" db="EMBL/GenBank/DDBJ databases">
        <authorList>
            <person name="Lanie J.A."/>
            <person name="Ng W.-L."/>
            <person name="Kazmierczak K.M."/>
            <person name="Andrzejewski T.M."/>
            <person name="Davidsen T.M."/>
            <person name="Wayne K.J."/>
            <person name="Tettelin H."/>
            <person name="Glass J.I."/>
            <person name="Rusch D."/>
            <person name="Podicherti R."/>
            <person name="Tsui H.-C.T."/>
            <person name="Winkler M.E."/>
        </authorList>
    </citation>
    <scope>NUCLEOTIDE SEQUENCE</scope>
</reference>
<sequence length="151" mass="16541">MHGGVSHLLLGDGSGLFEPVLPAESGLIVTGDATSLTTHDMNQDGRVDFFVGVNNGKLESFINQTDSDSYVLRISEYSKKRKYIGSKIWVYYSDSSVQLHEVFAGGGYLSQSAPIVFIGNKKSIKKIIIQWPDGTKDEIDDYKSMNGLSSL</sequence>
<dbReference type="PANTHER" id="PTHR16026">
    <property type="entry name" value="CARTILAGE ACIDIC PROTEIN 1"/>
    <property type="match status" value="1"/>
</dbReference>
<feature type="domain" description="ASPIC/UnbV" evidence="1">
    <location>
        <begin position="84"/>
        <end position="143"/>
    </location>
</feature>
<dbReference type="InterPro" id="IPR011519">
    <property type="entry name" value="UnbV_ASPIC"/>
</dbReference>
<dbReference type="InterPro" id="IPR028994">
    <property type="entry name" value="Integrin_alpha_N"/>
</dbReference>
<gene>
    <name evidence="2" type="ORF">METZ01_LOCUS439958</name>
</gene>
<accession>A0A382YV60</accession>
<dbReference type="SUPFAM" id="SSF69318">
    <property type="entry name" value="Integrin alpha N-terminal domain"/>
    <property type="match status" value="1"/>
</dbReference>
<dbReference type="InterPro" id="IPR027039">
    <property type="entry name" value="Crtac1"/>
</dbReference>
<name>A0A382YV60_9ZZZZ</name>
<evidence type="ECO:0000259" key="1">
    <source>
        <dbReference type="Pfam" id="PF07593"/>
    </source>
</evidence>
<protein>
    <recommendedName>
        <fullName evidence="1">ASPIC/UnbV domain-containing protein</fullName>
    </recommendedName>
</protein>
<dbReference type="AlphaFoldDB" id="A0A382YV60"/>
<dbReference type="PANTHER" id="PTHR16026:SF0">
    <property type="entry name" value="CARTILAGE ACIDIC PROTEIN 1"/>
    <property type="match status" value="1"/>
</dbReference>
<evidence type="ECO:0000313" key="2">
    <source>
        <dbReference type="EMBL" id="SVD87104.1"/>
    </source>
</evidence>
<dbReference type="EMBL" id="UINC01178765">
    <property type="protein sequence ID" value="SVD87104.1"/>
    <property type="molecule type" value="Genomic_DNA"/>
</dbReference>
<organism evidence="2">
    <name type="scientific">marine metagenome</name>
    <dbReference type="NCBI Taxonomy" id="408172"/>
    <lineage>
        <taxon>unclassified sequences</taxon>
        <taxon>metagenomes</taxon>
        <taxon>ecological metagenomes</taxon>
    </lineage>
</organism>